<evidence type="ECO:0000313" key="5">
    <source>
        <dbReference type="EMBL" id="MBQ0935101.1"/>
    </source>
</evidence>
<keyword evidence="3" id="KW-0843">Virulence</keyword>
<comment type="subcellular location">
    <subcellularLocation>
        <location evidence="1">Secreted</location>
    </subcellularLocation>
</comment>
<gene>
    <name evidence="5" type="ORF">KAK11_07175</name>
</gene>
<keyword evidence="2" id="KW-0964">Secreted</keyword>
<accession>A0ABS5DVE8</accession>
<dbReference type="RefSeq" id="WP_210807666.1">
    <property type="nucleotide sequence ID" value="NZ_JAGQDG010000002.1"/>
</dbReference>
<evidence type="ECO:0000256" key="2">
    <source>
        <dbReference type="ARBA" id="ARBA00022525"/>
    </source>
</evidence>
<evidence type="ECO:0000256" key="3">
    <source>
        <dbReference type="ARBA" id="ARBA00023026"/>
    </source>
</evidence>
<sequence>MHTLPALANGVTSPMQFAVTESGQATVNIPIQVPRGIAGMEPHLALNYSSGAGNGLLGLGWTLSGISAITRCPKSIQHDQVRGVIRFNTGDRYCLDGQRLLIVNKGNTDAEYHSAGAEYRTFPDSFSRITAVGTTNGSPTYFKVETKAGLTMEFGDVSATAPANSARIEALFEDATFGSATNRWMLSTITDRFSNSIRFVYCKGRVSADGNNCSGAGDWTGSAPLHYIQYTKALSGGPLMAVVFNYEDRPDAQAAFTYGAKVAQTQRLKSIVTYMNFKSLTDRGTRIKHYALTYDPLEDAGKVSLRATRTSRLIQVQEFGEVDSMKLPPLRFDYLSDSVFGKTVKLNAEGSAGTGKDDRSCGGFAQPGVPQQLCP</sequence>
<dbReference type="EMBL" id="JAGQDG010000002">
    <property type="protein sequence ID" value="MBQ0935101.1"/>
    <property type="molecule type" value="Genomic_DNA"/>
</dbReference>
<name>A0ABS5DVE8_9BURK</name>
<evidence type="ECO:0000256" key="1">
    <source>
        <dbReference type="ARBA" id="ARBA00004613"/>
    </source>
</evidence>
<comment type="caution">
    <text evidence="5">The sequence shown here is derived from an EMBL/GenBank/DDBJ whole genome shotgun (WGS) entry which is preliminary data.</text>
</comment>
<proteinExistence type="predicted"/>
<evidence type="ECO:0008006" key="7">
    <source>
        <dbReference type="Google" id="ProtNLM"/>
    </source>
</evidence>
<organism evidence="5 6">
    <name type="scientific">Ideonella paludis</name>
    <dbReference type="NCBI Taxonomy" id="1233411"/>
    <lineage>
        <taxon>Bacteria</taxon>
        <taxon>Pseudomonadati</taxon>
        <taxon>Pseudomonadota</taxon>
        <taxon>Betaproteobacteria</taxon>
        <taxon>Burkholderiales</taxon>
        <taxon>Sphaerotilaceae</taxon>
        <taxon>Ideonella</taxon>
    </lineage>
</organism>
<feature type="region of interest" description="Disordered" evidence="4">
    <location>
        <begin position="350"/>
        <end position="375"/>
    </location>
</feature>
<protein>
    <recommendedName>
        <fullName evidence="7">Virulence plasmid B protein</fullName>
    </recommendedName>
</protein>
<evidence type="ECO:0000313" key="6">
    <source>
        <dbReference type="Proteomes" id="UP000672097"/>
    </source>
</evidence>
<keyword evidence="6" id="KW-1185">Reference proteome</keyword>
<dbReference type="Proteomes" id="UP000672097">
    <property type="component" value="Unassembled WGS sequence"/>
</dbReference>
<dbReference type="InterPro" id="IPR003284">
    <property type="entry name" value="Sal_SpvB"/>
</dbReference>
<reference evidence="5 6" key="1">
    <citation type="submission" date="2021-04" db="EMBL/GenBank/DDBJ databases">
        <title>The genome sequence of type strain Ideonella paludis KCTC 32238.</title>
        <authorList>
            <person name="Liu Y."/>
        </authorList>
    </citation>
    <scope>NUCLEOTIDE SEQUENCE [LARGE SCALE GENOMIC DNA]</scope>
    <source>
        <strain evidence="5 6">KCTC 32238</strain>
    </source>
</reference>
<dbReference type="Pfam" id="PF03534">
    <property type="entry name" value="SpvB"/>
    <property type="match status" value="1"/>
</dbReference>
<evidence type="ECO:0000256" key="4">
    <source>
        <dbReference type="SAM" id="MobiDB-lite"/>
    </source>
</evidence>